<reference evidence="2 3" key="1">
    <citation type="journal article" date="2021" name="Sci. Rep.">
        <title>Genome sequencing of the multicellular alga Astrephomene provides insights into convergent evolution of germ-soma differentiation.</title>
        <authorList>
            <person name="Yamashita S."/>
            <person name="Yamamoto K."/>
            <person name="Matsuzaki R."/>
            <person name="Suzuki S."/>
            <person name="Yamaguchi H."/>
            <person name="Hirooka S."/>
            <person name="Minakuchi Y."/>
            <person name="Miyagishima S."/>
            <person name="Kawachi M."/>
            <person name="Toyoda A."/>
            <person name="Nozaki H."/>
        </authorList>
    </citation>
    <scope>NUCLEOTIDE SEQUENCE [LARGE SCALE GENOMIC DNA]</scope>
    <source>
        <strain evidence="2 3">NIES-4017</strain>
    </source>
</reference>
<feature type="non-terminal residue" evidence="2">
    <location>
        <position position="262"/>
    </location>
</feature>
<feature type="compositionally biased region" description="Basic and acidic residues" evidence="1">
    <location>
        <begin position="166"/>
        <end position="177"/>
    </location>
</feature>
<comment type="caution">
    <text evidence="2">The sequence shown here is derived from an EMBL/GenBank/DDBJ whole genome shotgun (WGS) entry which is preliminary data.</text>
</comment>
<protein>
    <recommendedName>
        <fullName evidence="4">Glycosyltransferase</fullName>
    </recommendedName>
</protein>
<name>A0AAD3E050_9CHLO</name>
<sequence>RGRSGARKVLITGTDIPDLTAALLRRAAEALDQHEVVLGPALDGGYYLLGLTRLEEEALFRGIPWSSSRVLGDTVAAAAACGLRVAPLEWLPRLRDVDTREDLEEWVATRTGALGHQKKKLEEGRSLGVKQLQQQGQQQGDDGKSAGAGSPAVALGPRNGVTRRSQPLEDERREEHAGLCGEVAVTEGRAPGEVDATSDESFEVQLAKGSVAVDSINFTVPVDANGLDLRVIELQRRLFEVSFAILHSTSQSSSVEDVGNGH</sequence>
<dbReference type="PANTHER" id="PTHR36529">
    <property type="entry name" value="SLL1095 PROTEIN"/>
    <property type="match status" value="1"/>
</dbReference>
<evidence type="ECO:0000313" key="2">
    <source>
        <dbReference type="EMBL" id="GFR50184.1"/>
    </source>
</evidence>
<dbReference type="InterPro" id="IPR018641">
    <property type="entry name" value="Trfase_1_rSAM/seldom-assoc"/>
</dbReference>
<evidence type="ECO:0000256" key="1">
    <source>
        <dbReference type="SAM" id="MobiDB-lite"/>
    </source>
</evidence>
<dbReference type="PANTHER" id="PTHR36529:SF1">
    <property type="entry name" value="GLYCOSYLTRANSFERASE"/>
    <property type="match status" value="1"/>
</dbReference>
<accession>A0AAD3E050</accession>
<evidence type="ECO:0008006" key="4">
    <source>
        <dbReference type="Google" id="ProtNLM"/>
    </source>
</evidence>
<feature type="compositionally biased region" description="Low complexity" evidence="1">
    <location>
        <begin position="129"/>
        <end position="149"/>
    </location>
</feature>
<gene>
    <name evidence="2" type="ORF">Agub_g12353</name>
</gene>
<feature type="region of interest" description="Disordered" evidence="1">
    <location>
        <begin position="129"/>
        <end position="178"/>
    </location>
</feature>
<evidence type="ECO:0000313" key="3">
    <source>
        <dbReference type="Proteomes" id="UP001054857"/>
    </source>
</evidence>
<dbReference type="SUPFAM" id="SSF53448">
    <property type="entry name" value="Nucleotide-diphospho-sugar transferases"/>
    <property type="match status" value="1"/>
</dbReference>
<dbReference type="Pfam" id="PF09837">
    <property type="entry name" value="DUF2064"/>
    <property type="match status" value="1"/>
</dbReference>
<dbReference type="Proteomes" id="UP001054857">
    <property type="component" value="Unassembled WGS sequence"/>
</dbReference>
<dbReference type="Gene3D" id="3.90.550.10">
    <property type="entry name" value="Spore Coat Polysaccharide Biosynthesis Protein SpsA, Chain A"/>
    <property type="match status" value="1"/>
</dbReference>
<keyword evidence="3" id="KW-1185">Reference proteome</keyword>
<organism evidence="2 3">
    <name type="scientific">Astrephomene gubernaculifera</name>
    <dbReference type="NCBI Taxonomy" id="47775"/>
    <lineage>
        <taxon>Eukaryota</taxon>
        <taxon>Viridiplantae</taxon>
        <taxon>Chlorophyta</taxon>
        <taxon>core chlorophytes</taxon>
        <taxon>Chlorophyceae</taxon>
        <taxon>CS clade</taxon>
        <taxon>Chlamydomonadales</taxon>
        <taxon>Astrephomenaceae</taxon>
        <taxon>Astrephomene</taxon>
    </lineage>
</organism>
<dbReference type="InterPro" id="IPR029044">
    <property type="entry name" value="Nucleotide-diphossugar_trans"/>
</dbReference>
<dbReference type="EMBL" id="BMAR01000035">
    <property type="protein sequence ID" value="GFR50184.1"/>
    <property type="molecule type" value="Genomic_DNA"/>
</dbReference>
<proteinExistence type="predicted"/>
<dbReference type="AlphaFoldDB" id="A0AAD3E050"/>